<evidence type="ECO:0000313" key="2">
    <source>
        <dbReference type="WBParaSite" id="TREG1_2350.1"/>
    </source>
</evidence>
<keyword evidence="1" id="KW-1185">Reference proteome</keyword>
<dbReference type="AlphaFoldDB" id="A0AA85JIJ1"/>
<dbReference type="WBParaSite" id="TREG1_2350.1">
    <property type="protein sequence ID" value="TREG1_2350.1"/>
    <property type="gene ID" value="TREG1_2350"/>
</dbReference>
<dbReference type="Proteomes" id="UP000050795">
    <property type="component" value="Unassembled WGS sequence"/>
</dbReference>
<sequence>MPLIAYRPYVQTIYYSDCLSTRACAAQIMAIRQLDNITTNQVQLQSIVRPIGSELANSQSKPAYIDFRFVVKNS</sequence>
<protein>
    <submittedName>
        <fullName evidence="2">Uncharacterized protein</fullName>
    </submittedName>
</protein>
<reference evidence="1" key="1">
    <citation type="submission" date="2022-06" db="EMBL/GenBank/DDBJ databases">
        <authorList>
            <person name="Berger JAMES D."/>
            <person name="Berger JAMES D."/>
        </authorList>
    </citation>
    <scope>NUCLEOTIDE SEQUENCE [LARGE SCALE GENOMIC DNA]</scope>
</reference>
<evidence type="ECO:0000313" key="1">
    <source>
        <dbReference type="Proteomes" id="UP000050795"/>
    </source>
</evidence>
<reference evidence="2" key="2">
    <citation type="submission" date="2023-11" db="UniProtKB">
        <authorList>
            <consortium name="WormBaseParasite"/>
        </authorList>
    </citation>
    <scope>IDENTIFICATION</scope>
</reference>
<name>A0AA85JIJ1_TRIRE</name>
<accession>A0AA85JIJ1</accession>
<organism evidence="1 2">
    <name type="scientific">Trichobilharzia regenti</name>
    <name type="common">Nasal bird schistosome</name>
    <dbReference type="NCBI Taxonomy" id="157069"/>
    <lineage>
        <taxon>Eukaryota</taxon>
        <taxon>Metazoa</taxon>
        <taxon>Spiralia</taxon>
        <taxon>Lophotrochozoa</taxon>
        <taxon>Platyhelminthes</taxon>
        <taxon>Trematoda</taxon>
        <taxon>Digenea</taxon>
        <taxon>Strigeidida</taxon>
        <taxon>Schistosomatoidea</taxon>
        <taxon>Schistosomatidae</taxon>
        <taxon>Trichobilharzia</taxon>
    </lineage>
</organism>
<proteinExistence type="predicted"/>